<evidence type="ECO:0000313" key="2">
    <source>
        <dbReference type="Proteomes" id="UP000095280"/>
    </source>
</evidence>
<feature type="compositionally biased region" description="Low complexity" evidence="1">
    <location>
        <begin position="96"/>
        <end position="112"/>
    </location>
</feature>
<dbReference type="AlphaFoldDB" id="A0A1I8FLP4"/>
<accession>A0A1I8FLP4</accession>
<feature type="region of interest" description="Disordered" evidence="1">
    <location>
        <begin position="82"/>
        <end position="114"/>
    </location>
</feature>
<protein>
    <submittedName>
        <fullName evidence="3">Guanylate cyclase domain-containing protein</fullName>
    </submittedName>
</protein>
<dbReference type="WBParaSite" id="maker-unitig_40084-snap-gene-0.2-mRNA-1">
    <property type="protein sequence ID" value="maker-unitig_40084-snap-gene-0.2-mRNA-1"/>
    <property type="gene ID" value="maker-unitig_40084-snap-gene-0.2"/>
</dbReference>
<feature type="region of interest" description="Disordered" evidence="1">
    <location>
        <begin position="243"/>
        <end position="320"/>
    </location>
</feature>
<dbReference type="Proteomes" id="UP000095280">
    <property type="component" value="Unplaced"/>
</dbReference>
<keyword evidence="2" id="KW-1185">Reference proteome</keyword>
<proteinExistence type="predicted"/>
<evidence type="ECO:0000256" key="1">
    <source>
        <dbReference type="SAM" id="MobiDB-lite"/>
    </source>
</evidence>
<evidence type="ECO:0000313" key="3">
    <source>
        <dbReference type="WBParaSite" id="maker-unitig_40084-snap-gene-0.2-mRNA-1"/>
    </source>
</evidence>
<name>A0A1I8FLP4_9PLAT</name>
<sequence>QFERELLGAKSTFPLAPASHVVNGPDPAGGFLAVYADLADAEQHHRMGVSGSGAPGQPGSNWCASCSCTTTSYRGSTALSLTALSPASPRPPSPPRASVRRTPSTSSSFSRRPTVRRMSNSVVFRRCCRRILSSSEATLEQDFRRLHVSVAIDSVAVLISWPVFNEFGSYTNSFANGNQLESDGEPDDRRSGASYMMTSWMAADSRDLPRHSARLSTDWDVADDDCHRGGVSQLVTRQVQLRQVSRSSGLPAEDQQQPSGDPAGTDSFAATAAQDCASPLITSSSTPGDAVGWQRVPADIRRHGEAGRAQGAPAYSGVGP</sequence>
<organism evidence="2 3">
    <name type="scientific">Macrostomum lignano</name>
    <dbReference type="NCBI Taxonomy" id="282301"/>
    <lineage>
        <taxon>Eukaryota</taxon>
        <taxon>Metazoa</taxon>
        <taxon>Spiralia</taxon>
        <taxon>Lophotrochozoa</taxon>
        <taxon>Platyhelminthes</taxon>
        <taxon>Rhabditophora</taxon>
        <taxon>Macrostomorpha</taxon>
        <taxon>Macrostomida</taxon>
        <taxon>Macrostomidae</taxon>
        <taxon>Macrostomum</taxon>
    </lineage>
</organism>
<reference evidence="3" key="1">
    <citation type="submission" date="2016-11" db="UniProtKB">
        <authorList>
            <consortium name="WormBaseParasite"/>
        </authorList>
    </citation>
    <scope>IDENTIFICATION</scope>
</reference>